<keyword evidence="10" id="KW-0560">Oxidoreductase</keyword>
<comment type="function">
    <text evidence="10">Catalyzes the reduction of fatty acyl-CoA to fatty alcohols.</text>
</comment>
<evidence type="ECO:0000256" key="3">
    <source>
        <dbReference type="ARBA" id="ARBA00022516"/>
    </source>
</evidence>
<dbReference type="GO" id="GO:0016020">
    <property type="term" value="C:membrane"/>
    <property type="evidence" value="ECO:0007669"/>
    <property type="project" value="UniProtKB-SubCell"/>
</dbReference>
<dbReference type="CDD" id="cd05236">
    <property type="entry name" value="FAR-N_SDR_e"/>
    <property type="match status" value="1"/>
</dbReference>
<evidence type="ECO:0000256" key="8">
    <source>
        <dbReference type="ARBA" id="ARBA00023136"/>
    </source>
</evidence>
<evidence type="ECO:0000256" key="1">
    <source>
        <dbReference type="ARBA" id="ARBA00004141"/>
    </source>
</evidence>
<evidence type="ECO:0000256" key="9">
    <source>
        <dbReference type="ARBA" id="ARBA00052530"/>
    </source>
</evidence>
<dbReference type="PANTHER" id="PTHR11011:SF12">
    <property type="entry name" value="FATTY ACYL-COA REDUCTASE"/>
    <property type="match status" value="1"/>
</dbReference>
<reference evidence="13" key="2">
    <citation type="journal article" date="2023" name="BMC Genomics">
        <title>Pest status, molecular evolution, and epigenetic factors derived from the genome assembly of Frankliniella fusca, a thysanopteran phytovirus vector.</title>
        <authorList>
            <person name="Catto M.A."/>
            <person name="Labadie P.E."/>
            <person name="Jacobson A.L."/>
            <person name="Kennedy G.G."/>
            <person name="Srinivasan R."/>
            <person name="Hunt B.G."/>
        </authorList>
    </citation>
    <scope>NUCLEOTIDE SEQUENCE</scope>
    <source>
        <strain evidence="13">PL_HMW_Pooled</strain>
    </source>
</reference>
<feature type="transmembrane region" description="Helical" evidence="10">
    <location>
        <begin position="471"/>
        <end position="490"/>
    </location>
</feature>
<evidence type="ECO:0000256" key="10">
    <source>
        <dbReference type="RuleBase" id="RU363097"/>
    </source>
</evidence>
<comment type="similarity">
    <text evidence="2 10">Belongs to the fatty acyl-CoA reductase family.</text>
</comment>
<keyword evidence="7 10" id="KW-0443">Lipid metabolism</keyword>
<accession>A0AAE1I1L6</accession>
<evidence type="ECO:0000313" key="13">
    <source>
        <dbReference type="EMBL" id="KAK3930481.1"/>
    </source>
</evidence>
<dbReference type="AlphaFoldDB" id="A0AAE1I1L6"/>
<gene>
    <name evidence="13" type="ORF">KUF71_005215</name>
</gene>
<dbReference type="Proteomes" id="UP001219518">
    <property type="component" value="Unassembled WGS sequence"/>
</dbReference>
<dbReference type="Pfam" id="PF07993">
    <property type="entry name" value="NAD_binding_4"/>
    <property type="match status" value="1"/>
</dbReference>
<keyword evidence="6 10" id="KW-1133">Transmembrane helix</keyword>
<dbReference type="Gene3D" id="3.40.50.720">
    <property type="entry name" value="NAD(P)-binding Rossmann-like Domain"/>
    <property type="match status" value="1"/>
</dbReference>
<dbReference type="FunFam" id="3.40.50.720:FF:000143">
    <property type="entry name" value="Fatty acyl-CoA reductase"/>
    <property type="match status" value="1"/>
</dbReference>
<evidence type="ECO:0000259" key="12">
    <source>
        <dbReference type="Pfam" id="PF07993"/>
    </source>
</evidence>
<feature type="transmembrane region" description="Helical" evidence="10">
    <location>
        <begin position="357"/>
        <end position="379"/>
    </location>
</feature>
<keyword evidence="3 10" id="KW-0444">Lipid biosynthesis</keyword>
<keyword evidence="4 10" id="KW-0812">Transmembrane</keyword>
<dbReference type="GO" id="GO:0035336">
    <property type="term" value="P:long-chain fatty-acyl-CoA metabolic process"/>
    <property type="evidence" value="ECO:0007669"/>
    <property type="project" value="TreeGrafter"/>
</dbReference>
<dbReference type="InterPro" id="IPR033640">
    <property type="entry name" value="FAR_C"/>
</dbReference>
<evidence type="ECO:0000256" key="7">
    <source>
        <dbReference type="ARBA" id="ARBA00023098"/>
    </source>
</evidence>
<dbReference type="InterPro" id="IPR036291">
    <property type="entry name" value="NAD(P)-bd_dom_sf"/>
</dbReference>
<evidence type="ECO:0000256" key="2">
    <source>
        <dbReference type="ARBA" id="ARBA00005928"/>
    </source>
</evidence>
<organism evidence="13 14">
    <name type="scientific">Frankliniella fusca</name>
    <dbReference type="NCBI Taxonomy" id="407009"/>
    <lineage>
        <taxon>Eukaryota</taxon>
        <taxon>Metazoa</taxon>
        <taxon>Ecdysozoa</taxon>
        <taxon>Arthropoda</taxon>
        <taxon>Hexapoda</taxon>
        <taxon>Insecta</taxon>
        <taxon>Pterygota</taxon>
        <taxon>Neoptera</taxon>
        <taxon>Paraneoptera</taxon>
        <taxon>Thysanoptera</taxon>
        <taxon>Terebrantia</taxon>
        <taxon>Thripoidea</taxon>
        <taxon>Thripidae</taxon>
        <taxon>Frankliniella</taxon>
    </lineage>
</organism>
<keyword evidence="8 10" id="KW-0472">Membrane</keyword>
<comment type="caution">
    <text evidence="13">The sequence shown here is derived from an EMBL/GenBank/DDBJ whole genome shotgun (WGS) entry which is preliminary data.</text>
</comment>
<comment type="subcellular location">
    <subcellularLocation>
        <location evidence="1">Membrane</location>
        <topology evidence="1">Multi-pass membrane protein</topology>
    </subcellularLocation>
</comment>
<evidence type="ECO:0000256" key="4">
    <source>
        <dbReference type="ARBA" id="ARBA00022692"/>
    </source>
</evidence>
<sequence length="521" mass="59025">MPPPPGIPEYFAGRDVLVTGATGFMGKVLLEKLLRCCPDIKRIYILVRAKKGVAPSARLESLRKIVVFEPLLKQYPDAFSKVVPLEGQVNDPNMGLSEADQQRIVDNVSVVFHLAASLDWRASLKRSVMDNTVGTRRVMEFCARIKKLESLVYTSTAFCQCEEDITEERTYKPRVDPEMVMELCQKLDEEAMEIMRPALLGRHPNCYTFSKALSEAVVASFADKNIPLCIIRPGIVTPAFKEPMPGWVDSLNGPIGVLVASGKGVLRSMMCNEKYGAEVIPVDVCINLIIAAAHARAQMPRQLPEVPVYNACTGSKDRTTWRQVIEIGHEKLIKYPFEWAIWYPDGNVRTNWYTHTLIVFFFQTLPAYFIDFIFLCLFMERFMVRVQKKIHSGSELLAFFTMREWIMENDKGWALWKGLNPRDQETFFVNNILPVDKDAYLDSVVFGARTYCMKEPVSSLKACRRRIKVQYVVHRACVALFYMGLVYLALKAFGLLLGDRVSSYLPQSVAAPIISLTNQGN</sequence>
<dbReference type="InterPro" id="IPR013120">
    <property type="entry name" value="FAR_NAD-bd"/>
</dbReference>
<proteinExistence type="inferred from homology"/>
<name>A0AAE1I1L6_9NEOP</name>
<keyword evidence="14" id="KW-1185">Reference proteome</keyword>
<protein>
    <recommendedName>
        <fullName evidence="10">Fatty acyl-CoA reductase</fullName>
        <ecNumber evidence="10">1.2.1.84</ecNumber>
    </recommendedName>
</protein>
<comment type="catalytic activity">
    <reaction evidence="9 10">
        <text>a long-chain fatty acyl-CoA + 2 NADPH + 2 H(+) = a long-chain primary fatty alcohol + 2 NADP(+) + CoA</text>
        <dbReference type="Rhea" id="RHEA:52716"/>
        <dbReference type="ChEBI" id="CHEBI:15378"/>
        <dbReference type="ChEBI" id="CHEBI:57287"/>
        <dbReference type="ChEBI" id="CHEBI:57783"/>
        <dbReference type="ChEBI" id="CHEBI:58349"/>
        <dbReference type="ChEBI" id="CHEBI:77396"/>
        <dbReference type="ChEBI" id="CHEBI:83139"/>
        <dbReference type="EC" id="1.2.1.84"/>
    </reaction>
</comment>
<keyword evidence="5 10" id="KW-0521">NADP</keyword>
<evidence type="ECO:0000256" key="5">
    <source>
        <dbReference type="ARBA" id="ARBA00022857"/>
    </source>
</evidence>
<dbReference type="GO" id="GO:0102965">
    <property type="term" value="F:alcohol-forming long-chain fatty acyl-CoA reductase activity"/>
    <property type="evidence" value="ECO:0007669"/>
    <property type="project" value="UniProtKB-EC"/>
</dbReference>
<evidence type="ECO:0000259" key="11">
    <source>
        <dbReference type="Pfam" id="PF03015"/>
    </source>
</evidence>
<reference evidence="13" key="1">
    <citation type="submission" date="2021-07" db="EMBL/GenBank/DDBJ databases">
        <authorList>
            <person name="Catto M.A."/>
            <person name="Jacobson A."/>
            <person name="Kennedy G."/>
            <person name="Labadie P."/>
            <person name="Hunt B.G."/>
            <person name="Srinivasan R."/>
        </authorList>
    </citation>
    <scope>NUCLEOTIDE SEQUENCE</scope>
    <source>
        <strain evidence="13">PL_HMW_Pooled</strain>
        <tissue evidence="13">Head</tissue>
    </source>
</reference>
<evidence type="ECO:0000256" key="6">
    <source>
        <dbReference type="ARBA" id="ARBA00022989"/>
    </source>
</evidence>
<dbReference type="EMBL" id="JAHWGI010001411">
    <property type="protein sequence ID" value="KAK3930481.1"/>
    <property type="molecule type" value="Genomic_DNA"/>
</dbReference>
<dbReference type="EC" id="1.2.1.84" evidence="10"/>
<dbReference type="SUPFAM" id="SSF51735">
    <property type="entry name" value="NAD(P)-binding Rossmann-fold domains"/>
    <property type="match status" value="1"/>
</dbReference>
<dbReference type="PANTHER" id="PTHR11011">
    <property type="entry name" value="MALE STERILITY PROTEIN 2-RELATED"/>
    <property type="match status" value="1"/>
</dbReference>
<evidence type="ECO:0000313" key="14">
    <source>
        <dbReference type="Proteomes" id="UP001219518"/>
    </source>
</evidence>
<feature type="domain" description="Fatty acyl-CoA reductase C-terminal" evidence="11">
    <location>
        <begin position="362"/>
        <end position="455"/>
    </location>
</feature>
<dbReference type="InterPro" id="IPR026055">
    <property type="entry name" value="FAR"/>
</dbReference>
<dbReference type="Pfam" id="PF03015">
    <property type="entry name" value="Sterile"/>
    <property type="match status" value="1"/>
</dbReference>
<dbReference type="CDD" id="cd09071">
    <property type="entry name" value="FAR_C"/>
    <property type="match status" value="1"/>
</dbReference>
<dbReference type="GO" id="GO:0005777">
    <property type="term" value="C:peroxisome"/>
    <property type="evidence" value="ECO:0007669"/>
    <property type="project" value="TreeGrafter"/>
</dbReference>
<dbReference type="GO" id="GO:0080019">
    <property type="term" value="F:alcohol-forming very long-chain fatty acyl-CoA reductase activity"/>
    <property type="evidence" value="ECO:0007669"/>
    <property type="project" value="InterPro"/>
</dbReference>
<feature type="domain" description="Thioester reductase (TE)" evidence="12">
    <location>
        <begin position="18"/>
        <end position="289"/>
    </location>
</feature>